<dbReference type="Proteomes" id="UP001549363">
    <property type="component" value="Unassembled WGS sequence"/>
</dbReference>
<feature type="transmembrane region" description="Helical" evidence="6">
    <location>
        <begin position="118"/>
        <end position="139"/>
    </location>
</feature>
<proteinExistence type="predicted"/>
<dbReference type="PANTHER" id="PTHR30250">
    <property type="entry name" value="PST FAMILY PREDICTED COLANIC ACID TRANSPORTER"/>
    <property type="match status" value="1"/>
</dbReference>
<feature type="transmembrane region" description="Helical" evidence="6">
    <location>
        <begin position="334"/>
        <end position="355"/>
    </location>
</feature>
<feature type="transmembrane region" description="Helical" evidence="6">
    <location>
        <begin position="79"/>
        <end position="106"/>
    </location>
</feature>
<feature type="transmembrane region" description="Helical" evidence="6">
    <location>
        <begin position="299"/>
        <end position="322"/>
    </location>
</feature>
<organism evidence="7 8">
    <name type="scientific">Lysinibacillus parviboronicapiens</name>
    <dbReference type="NCBI Taxonomy" id="436516"/>
    <lineage>
        <taxon>Bacteria</taxon>
        <taxon>Bacillati</taxon>
        <taxon>Bacillota</taxon>
        <taxon>Bacilli</taxon>
        <taxon>Bacillales</taxon>
        <taxon>Bacillaceae</taxon>
        <taxon>Lysinibacillus</taxon>
    </lineage>
</organism>
<feature type="transmembrane region" description="Helical" evidence="6">
    <location>
        <begin position="21"/>
        <end position="40"/>
    </location>
</feature>
<evidence type="ECO:0000313" key="7">
    <source>
        <dbReference type="EMBL" id="MET4560629.1"/>
    </source>
</evidence>
<gene>
    <name evidence="7" type="ORF">ABIA69_001773</name>
</gene>
<evidence type="ECO:0000256" key="1">
    <source>
        <dbReference type="ARBA" id="ARBA00004651"/>
    </source>
</evidence>
<feature type="transmembrane region" description="Helical" evidence="6">
    <location>
        <begin position="173"/>
        <end position="196"/>
    </location>
</feature>
<feature type="transmembrane region" description="Helical" evidence="6">
    <location>
        <begin position="217"/>
        <end position="238"/>
    </location>
</feature>
<dbReference type="InterPro" id="IPR002797">
    <property type="entry name" value="Polysacc_synth"/>
</dbReference>
<feature type="transmembrane region" description="Helical" evidence="6">
    <location>
        <begin position="146"/>
        <end position="167"/>
    </location>
</feature>
<dbReference type="InterPro" id="IPR050833">
    <property type="entry name" value="Poly_Biosynth_Transport"/>
</dbReference>
<feature type="transmembrane region" description="Helical" evidence="6">
    <location>
        <begin position="362"/>
        <end position="383"/>
    </location>
</feature>
<keyword evidence="8" id="KW-1185">Reference proteome</keyword>
<protein>
    <submittedName>
        <fullName evidence="7">PST family polysaccharide transporter</fullName>
    </submittedName>
</protein>
<keyword evidence="3 6" id="KW-0812">Transmembrane</keyword>
<accession>A0ABV2PJ13</accession>
<dbReference type="EMBL" id="JBEPSB010000006">
    <property type="protein sequence ID" value="MET4560629.1"/>
    <property type="molecule type" value="Genomic_DNA"/>
</dbReference>
<keyword evidence="5 6" id="KW-0472">Membrane</keyword>
<sequence>MNFLKTSLLSAISTFIKLASNLVINKVIAIYIGPAGIALIGQFQNFLTVVTTLGNGAINAGVTKYVAEYNEKDSQKRDAYISVAIKITLLVSIIIGLVLIIGSHFISEKMFQTEQYHVLFKVLGGTLWLIGLNTIILSIINGLKEIRLFITVNITGSILSLVFTTILTVKYNLWGALLAMIVVQALLLFISLPAAVKKLNIQFKWQKNSSSEYYKTLLAFSIMSIVSVICVSATQIAIRNHLTEGFSLKEAGYWQSVWMISTMYLMVITTALSTYYLPRLSELTDKAEIRKEILSGYKIIIPFVLVTAFAIYLLRDFIVAILFTKDFYPMRELFFYQLLGDFFKMCSWTLAYLMIAKSMTKTFIITEVIFSLLFYLLTLFLTMCNGLQGVVQAYALNYFVYLIVMLILFRRFVFLKH</sequence>
<evidence type="ECO:0000256" key="5">
    <source>
        <dbReference type="ARBA" id="ARBA00023136"/>
    </source>
</evidence>
<evidence type="ECO:0000313" key="8">
    <source>
        <dbReference type="Proteomes" id="UP001549363"/>
    </source>
</evidence>
<feature type="transmembrane region" description="Helical" evidence="6">
    <location>
        <begin position="395"/>
        <end position="413"/>
    </location>
</feature>
<dbReference type="Pfam" id="PF01943">
    <property type="entry name" value="Polysacc_synt"/>
    <property type="match status" value="1"/>
</dbReference>
<feature type="transmembrane region" description="Helical" evidence="6">
    <location>
        <begin position="46"/>
        <end position="67"/>
    </location>
</feature>
<keyword evidence="2" id="KW-1003">Cell membrane</keyword>
<dbReference type="PANTHER" id="PTHR30250:SF30">
    <property type="entry name" value="LIPID III FLIPPASE"/>
    <property type="match status" value="1"/>
</dbReference>
<name>A0ABV2PJ13_9BACI</name>
<dbReference type="RefSeq" id="WP_354471544.1">
    <property type="nucleotide sequence ID" value="NZ_JBEPSB010000006.1"/>
</dbReference>
<evidence type="ECO:0000256" key="3">
    <source>
        <dbReference type="ARBA" id="ARBA00022692"/>
    </source>
</evidence>
<evidence type="ECO:0000256" key="6">
    <source>
        <dbReference type="SAM" id="Phobius"/>
    </source>
</evidence>
<comment type="subcellular location">
    <subcellularLocation>
        <location evidence="1">Cell membrane</location>
        <topology evidence="1">Multi-pass membrane protein</topology>
    </subcellularLocation>
</comment>
<dbReference type="InterPro" id="IPR044550">
    <property type="entry name" value="WzxE"/>
</dbReference>
<dbReference type="CDD" id="cd13125">
    <property type="entry name" value="MATE_like_10"/>
    <property type="match status" value="1"/>
</dbReference>
<evidence type="ECO:0000256" key="4">
    <source>
        <dbReference type="ARBA" id="ARBA00022989"/>
    </source>
</evidence>
<reference evidence="7 8" key="1">
    <citation type="submission" date="2024-06" db="EMBL/GenBank/DDBJ databases">
        <title>Sorghum-associated microbial communities from plants grown in Nebraska, USA.</title>
        <authorList>
            <person name="Schachtman D."/>
        </authorList>
    </citation>
    <scope>NUCLEOTIDE SEQUENCE [LARGE SCALE GENOMIC DNA]</scope>
    <source>
        <strain evidence="7 8">736</strain>
    </source>
</reference>
<comment type="caution">
    <text evidence="7">The sequence shown here is derived from an EMBL/GenBank/DDBJ whole genome shotgun (WGS) entry which is preliminary data.</text>
</comment>
<evidence type="ECO:0000256" key="2">
    <source>
        <dbReference type="ARBA" id="ARBA00022475"/>
    </source>
</evidence>
<feature type="transmembrane region" description="Helical" evidence="6">
    <location>
        <begin position="258"/>
        <end position="278"/>
    </location>
</feature>
<keyword evidence="4 6" id="KW-1133">Transmembrane helix</keyword>